<accession>B2C7V2</accession>
<comment type="cofactor">
    <cofactor evidence="1">
        <name>FAD</name>
        <dbReference type="ChEBI" id="CHEBI:57692"/>
    </cofactor>
    <text evidence="1">Binds 1 FAD per subunit.</text>
</comment>
<dbReference type="Pfam" id="PF00175">
    <property type="entry name" value="NAD_binding_1"/>
    <property type="match status" value="1"/>
</dbReference>
<dbReference type="GO" id="GO:0051537">
    <property type="term" value="F:2 iron, 2 sulfur cluster binding"/>
    <property type="evidence" value="ECO:0007669"/>
    <property type="project" value="UniProtKB-KW"/>
</dbReference>
<dbReference type="Gene3D" id="2.40.30.10">
    <property type="entry name" value="Translation factors"/>
    <property type="match status" value="1"/>
</dbReference>
<dbReference type="InterPro" id="IPR012165">
    <property type="entry name" value="Cyt_c3_hydrogenase_gsu"/>
</dbReference>
<dbReference type="EMBL" id="EU313777">
    <property type="protein sequence ID" value="ACA51674.1"/>
    <property type="molecule type" value="Genomic_DNA"/>
</dbReference>
<sequence length="306" mass="34106">MKNYVWYKARHNLLRNLGGVKAMNEILEKKQLNPTVKMMVINAPLMAKKAKPGQFVIVRVDEKGERIPLTIADYDRNKGTITIIFQEVGMSTKKLGTLNVGDRLHDFVGPLGKPVEFSKDTKRVLAIGGGVGVAPLYPKVKMLNEMKVPVDSIIGGRSAEYVILEDEMKKVSENLYITTDDGTKGRKGFVTDVLKELIEKDNKYDEVIAIGPLIMMKMVCNITKEYNIPTMVSMNPIMIDGTGMCGGCRVTVGGETKFACVDGPAFDGLKVDFDEAMRRQNMYKDMERKVLENYEHECKLGGILNG</sequence>
<dbReference type="PANTHER" id="PTHR43513:SF3">
    <property type="entry name" value="DIHYDROOROTATE DEHYDROGENASE B (NAD(+)), ELECTRON TRANSFER SUBUNIT-RELATED"/>
    <property type="match status" value="1"/>
</dbReference>
<dbReference type="Pfam" id="PF10418">
    <property type="entry name" value="DHODB_Fe-S_bind"/>
    <property type="match status" value="1"/>
</dbReference>
<dbReference type="GO" id="GO:0046872">
    <property type="term" value="F:metal ion binding"/>
    <property type="evidence" value="ECO:0007669"/>
    <property type="project" value="UniProtKB-KW"/>
</dbReference>
<dbReference type="InterPro" id="IPR019480">
    <property type="entry name" value="Dihydroorotate_DH_Fe-S-bd"/>
</dbReference>
<protein>
    <submittedName>
        <fullName evidence="4">Ferredoxin NAD(P) oxidoreductase subunit beta</fullName>
    </submittedName>
</protein>
<dbReference type="Gene3D" id="3.40.50.80">
    <property type="entry name" value="Nucleotide-binding domain of ferredoxin-NADP reductase (FNR) module"/>
    <property type="match status" value="1"/>
</dbReference>
<dbReference type="PROSITE" id="PS51384">
    <property type="entry name" value="FAD_FR"/>
    <property type="match status" value="1"/>
</dbReference>
<organism evidence="4">
    <name type="scientific">Thermoanaerobacterium saccharolyticum</name>
    <dbReference type="NCBI Taxonomy" id="28896"/>
    <lineage>
        <taxon>Bacteria</taxon>
        <taxon>Bacillati</taxon>
        <taxon>Bacillota</taxon>
        <taxon>Clostridia</taxon>
        <taxon>Thermoanaerobacterales</taxon>
        <taxon>Thermoanaerobacteraceae</taxon>
        <taxon>Thermoanaerobacterium</taxon>
    </lineage>
</organism>
<dbReference type="InterPro" id="IPR050353">
    <property type="entry name" value="PyrK_electron_transfer"/>
</dbReference>
<keyword evidence="2" id="KW-0001">2Fe-2S</keyword>
<dbReference type="GO" id="GO:0006221">
    <property type="term" value="P:pyrimidine nucleotide biosynthetic process"/>
    <property type="evidence" value="ECO:0007669"/>
    <property type="project" value="InterPro"/>
</dbReference>
<dbReference type="InterPro" id="IPR039261">
    <property type="entry name" value="FNR_nucleotide-bd"/>
</dbReference>
<keyword evidence="2" id="KW-0411">Iron-sulfur</keyword>
<evidence type="ECO:0000313" key="4">
    <source>
        <dbReference type="EMBL" id="ACA51674.1"/>
    </source>
</evidence>
<dbReference type="GO" id="GO:0016491">
    <property type="term" value="F:oxidoreductase activity"/>
    <property type="evidence" value="ECO:0007669"/>
    <property type="project" value="InterPro"/>
</dbReference>
<dbReference type="InterPro" id="IPR001433">
    <property type="entry name" value="OxRdtase_FAD/NAD-bd"/>
</dbReference>
<gene>
    <name evidence="4" type="primary">fnorB</name>
</gene>
<feature type="binding site" evidence="2">
    <location>
        <position position="260"/>
    </location>
    <ligand>
        <name>[2Fe-2S] cluster</name>
        <dbReference type="ChEBI" id="CHEBI:190135"/>
    </ligand>
</feature>
<feature type="binding site" evidence="2">
    <location>
        <position position="248"/>
    </location>
    <ligand>
        <name>[2Fe-2S] cluster</name>
        <dbReference type="ChEBI" id="CHEBI:190135"/>
    </ligand>
</feature>
<dbReference type="InterPro" id="IPR017938">
    <property type="entry name" value="Riboflavin_synthase-like_b-brl"/>
</dbReference>
<evidence type="ECO:0000256" key="2">
    <source>
        <dbReference type="PIRSR" id="PIRSR006816-2"/>
    </source>
</evidence>
<evidence type="ECO:0000256" key="1">
    <source>
        <dbReference type="PIRSR" id="PIRSR006816-1"/>
    </source>
</evidence>
<dbReference type="PIRSF" id="PIRSF006816">
    <property type="entry name" value="Cyc3_hyd_g"/>
    <property type="match status" value="1"/>
</dbReference>
<dbReference type="InterPro" id="IPR017927">
    <property type="entry name" value="FAD-bd_FR_type"/>
</dbReference>
<comment type="cofactor">
    <cofactor evidence="2">
        <name>[2Fe-2S] cluster</name>
        <dbReference type="ChEBI" id="CHEBI:190135"/>
    </cofactor>
    <text evidence="2">Binds 1 [2Fe-2S] cluster per subunit.</text>
</comment>
<dbReference type="AlphaFoldDB" id="B2C7V2"/>
<dbReference type="CDD" id="cd06219">
    <property type="entry name" value="DHOD_e_trans_like1"/>
    <property type="match status" value="1"/>
</dbReference>
<evidence type="ECO:0000259" key="3">
    <source>
        <dbReference type="PROSITE" id="PS51384"/>
    </source>
</evidence>
<name>B2C7V2_THESA</name>
<feature type="domain" description="FAD-binding FR-type" evidence="3">
    <location>
        <begin position="19"/>
        <end position="117"/>
    </location>
</feature>
<keyword evidence="1" id="KW-0274">FAD</keyword>
<dbReference type="GO" id="GO:0050660">
    <property type="term" value="F:flavin adenine dinucleotide binding"/>
    <property type="evidence" value="ECO:0007669"/>
    <property type="project" value="InterPro"/>
</dbReference>
<dbReference type="NCBIfam" id="NF004862">
    <property type="entry name" value="PRK06222.1"/>
    <property type="match status" value="1"/>
</dbReference>
<dbReference type="SUPFAM" id="SSF63380">
    <property type="entry name" value="Riboflavin synthase domain-like"/>
    <property type="match status" value="1"/>
</dbReference>
<keyword evidence="1" id="KW-0285">Flavoprotein</keyword>
<dbReference type="PANTHER" id="PTHR43513">
    <property type="entry name" value="DIHYDROOROTATE DEHYDROGENASE B (NAD(+)), ELECTRON TRANSFER SUBUNIT"/>
    <property type="match status" value="1"/>
</dbReference>
<feature type="binding site" evidence="2">
    <location>
        <position position="245"/>
    </location>
    <ligand>
        <name>[2Fe-2S] cluster</name>
        <dbReference type="ChEBI" id="CHEBI:190135"/>
    </ligand>
</feature>
<proteinExistence type="predicted"/>
<dbReference type="SUPFAM" id="SSF52343">
    <property type="entry name" value="Ferredoxin reductase-like, C-terminal NADP-linked domain"/>
    <property type="match status" value="1"/>
</dbReference>
<keyword evidence="2" id="KW-0479">Metal-binding</keyword>
<keyword evidence="2" id="KW-0408">Iron</keyword>
<reference evidence="4" key="1">
    <citation type="journal article" date="2008" name="Enzyme Microb. Technol.">
        <title>End-product pathways in the xylose fermenting bacterium, Thermoanaerobacterium saccharolyticum.</title>
        <authorList>
            <person name="Shaw A.J."/>
            <person name="Jenney F.E.Jr."/>
            <person name="Adams M.W.W."/>
            <person name="Lynd L.R."/>
        </authorList>
    </citation>
    <scope>NUCLEOTIDE SEQUENCE</scope>
    <source>
        <strain evidence="4">JW/SL-YS485</strain>
    </source>
</reference>
<feature type="binding site" evidence="1">
    <location>
        <begin position="84"/>
        <end position="86"/>
    </location>
    <ligand>
        <name>FAD</name>
        <dbReference type="ChEBI" id="CHEBI:57692"/>
    </ligand>
</feature>